<protein>
    <submittedName>
        <fullName evidence="3">Uncharacterized protein</fullName>
    </submittedName>
</protein>
<evidence type="ECO:0000256" key="1">
    <source>
        <dbReference type="SAM" id="MobiDB-lite"/>
    </source>
</evidence>
<feature type="signal peptide" evidence="2">
    <location>
        <begin position="1"/>
        <end position="21"/>
    </location>
</feature>
<organism evidence="3 4">
    <name type="scientific">Novilysobacter avium</name>
    <dbReference type="NCBI Taxonomy" id="2781023"/>
    <lineage>
        <taxon>Bacteria</taxon>
        <taxon>Pseudomonadati</taxon>
        <taxon>Pseudomonadota</taxon>
        <taxon>Gammaproteobacteria</taxon>
        <taxon>Lysobacterales</taxon>
        <taxon>Lysobacteraceae</taxon>
        <taxon>Novilysobacter</taxon>
    </lineage>
</organism>
<evidence type="ECO:0000256" key="2">
    <source>
        <dbReference type="SAM" id="SignalP"/>
    </source>
</evidence>
<proteinExistence type="predicted"/>
<dbReference type="EMBL" id="CP063657">
    <property type="protein sequence ID" value="QOW22046.1"/>
    <property type="molecule type" value="Genomic_DNA"/>
</dbReference>
<dbReference type="Proteomes" id="UP000593932">
    <property type="component" value="Chromosome"/>
</dbReference>
<accession>A0A7S6UKM7</accession>
<dbReference type="RefSeq" id="WP_194034595.1">
    <property type="nucleotide sequence ID" value="NZ_CP063657.1"/>
</dbReference>
<evidence type="ECO:0000313" key="3">
    <source>
        <dbReference type="EMBL" id="QOW22046.1"/>
    </source>
</evidence>
<evidence type="ECO:0000313" key="4">
    <source>
        <dbReference type="Proteomes" id="UP000593932"/>
    </source>
</evidence>
<feature type="region of interest" description="Disordered" evidence="1">
    <location>
        <begin position="26"/>
        <end position="51"/>
    </location>
</feature>
<dbReference type="PROSITE" id="PS51257">
    <property type="entry name" value="PROKAR_LIPOPROTEIN"/>
    <property type="match status" value="1"/>
</dbReference>
<feature type="compositionally biased region" description="Pro residues" evidence="1">
    <location>
        <begin position="34"/>
        <end position="46"/>
    </location>
</feature>
<keyword evidence="2" id="KW-0732">Signal</keyword>
<gene>
    <name evidence="3" type="ORF">INQ42_12735</name>
</gene>
<feature type="chain" id="PRO_5045784270" evidence="2">
    <location>
        <begin position="22"/>
        <end position="160"/>
    </location>
</feature>
<keyword evidence="4" id="KW-1185">Reference proteome</keyword>
<reference evidence="3 4" key="1">
    <citation type="submission" date="2020-10" db="EMBL/GenBank/DDBJ databases">
        <title>complete genome sequencing of Lysobacter sp. H23M41.</title>
        <authorList>
            <person name="Bae J.-W."/>
            <person name="Lee S.-Y."/>
        </authorList>
    </citation>
    <scope>NUCLEOTIDE SEQUENCE [LARGE SCALE GENOMIC DNA]</scope>
    <source>
        <strain evidence="3 4">H23M41</strain>
    </source>
</reference>
<name>A0A7S6UKM7_9GAMM</name>
<sequence length="160" mass="16444">MTAPTLRYAIATALVASLALAGCKKDKPADTAVTPPPMSTPAPTQPASPMNSAVSITSVTLGTQAGADKMIQTSTTDFTTNDPIIVSVSTTGTSGSTNIHTRLVYEDGQVAGEESQSISTNGIETTNFTFNNANGWPAGNYTAEVAIDSAAPRKTSFTVK</sequence>